<gene>
    <name evidence="8" type="ORF">H0486_01995</name>
</gene>
<dbReference type="PRINTS" id="PR00723">
    <property type="entry name" value="SUBTILISIN"/>
</dbReference>
<dbReference type="RefSeq" id="WP_228351417.1">
    <property type="nucleotide sequence ID" value="NZ_JACEGA010000001.1"/>
</dbReference>
<comment type="caution">
    <text evidence="8">The sequence shown here is derived from an EMBL/GenBank/DDBJ whole genome shotgun (WGS) entry which is preliminary data.</text>
</comment>
<dbReference type="InterPro" id="IPR017310">
    <property type="entry name" value="Pept_S8A_subtilisin_clostridia"/>
</dbReference>
<evidence type="ECO:0000256" key="4">
    <source>
        <dbReference type="ARBA" id="ARBA00022825"/>
    </source>
</evidence>
<keyword evidence="9" id="KW-1185">Reference proteome</keyword>
<dbReference type="GO" id="GO:0004252">
    <property type="term" value="F:serine-type endopeptidase activity"/>
    <property type="evidence" value="ECO:0007669"/>
    <property type="project" value="UniProtKB-UniRule"/>
</dbReference>
<dbReference type="Gene3D" id="2.60.120.1290">
    <property type="match status" value="1"/>
</dbReference>
<evidence type="ECO:0000259" key="7">
    <source>
        <dbReference type="Pfam" id="PF00082"/>
    </source>
</evidence>
<keyword evidence="4 6" id="KW-0720">Serine protease</keyword>
<evidence type="ECO:0000256" key="5">
    <source>
        <dbReference type="PIRSR" id="PIRSR615500-1"/>
    </source>
</evidence>
<dbReference type="AlphaFoldDB" id="A0A839JWM6"/>
<dbReference type="EMBL" id="JACEGA010000001">
    <property type="protein sequence ID" value="MBB2181648.1"/>
    <property type="molecule type" value="Genomic_DNA"/>
</dbReference>
<evidence type="ECO:0000313" key="8">
    <source>
        <dbReference type="EMBL" id="MBB2181648.1"/>
    </source>
</evidence>
<evidence type="ECO:0000256" key="6">
    <source>
        <dbReference type="PROSITE-ProRule" id="PRU01240"/>
    </source>
</evidence>
<keyword evidence="3 6" id="KW-0378">Hydrolase</keyword>
<keyword evidence="2 6" id="KW-0645">Protease</keyword>
<feature type="active site" description="Charge relay system" evidence="5 6">
    <location>
        <position position="105"/>
    </location>
</feature>
<evidence type="ECO:0000256" key="2">
    <source>
        <dbReference type="ARBA" id="ARBA00022670"/>
    </source>
</evidence>
<dbReference type="InterPro" id="IPR034045">
    <property type="entry name" value="Pep_S8_CspA-like"/>
</dbReference>
<dbReference type="CDD" id="cd07478">
    <property type="entry name" value="Peptidases_S8_CspA-like"/>
    <property type="match status" value="1"/>
</dbReference>
<dbReference type="InterPro" id="IPR036852">
    <property type="entry name" value="Peptidase_S8/S53_dom_sf"/>
</dbReference>
<protein>
    <submittedName>
        <fullName evidence="8">S8 family peptidase</fullName>
    </submittedName>
</protein>
<organism evidence="8 9">
    <name type="scientific">Variimorphobacter saccharofermentans</name>
    <dbReference type="NCBI Taxonomy" id="2755051"/>
    <lineage>
        <taxon>Bacteria</taxon>
        <taxon>Bacillati</taxon>
        <taxon>Bacillota</taxon>
        <taxon>Clostridia</taxon>
        <taxon>Lachnospirales</taxon>
        <taxon>Lachnospiraceae</taxon>
        <taxon>Variimorphobacter</taxon>
    </lineage>
</organism>
<dbReference type="GO" id="GO:0006508">
    <property type="term" value="P:proteolysis"/>
    <property type="evidence" value="ECO:0007669"/>
    <property type="project" value="UniProtKB-KW"/>
</dbReference>
<accession>A0A839JWM6</accession>
<feature type="domain" description="Peptidase S8/S53" evidence="7">
    <location>
        <begin position="439"/>
        <end position="551"/>
    </location>
</feature>
<dbReference type="InterPro" id="IPR000209">
    <property type="entry name" value="Peptidase_S8/S53_dom"/>
</dbReference>
<evidence type="ECO:0000256" key="3">
    <source>
        <dbReference type="ARBA" id="ARBA00022801"/>
    </source>
</evidence>
<feature type="domain" description="Peptidase S8/S53" evidence="7">
    <location>
        <begin position="96"/>
        <end position="290"/>
    </location>
</feature>
<feature type="active site" description="Charge relay system" evidence="5 6">
    <location>
        <position position="173"/>
    </location>
</feature>
<comment type="similarity">
    <text evidence="1 6">Belongs to the peptidase S8 family.</text>
</comment>
<evidence type="ECO:0000256" key="1">
    <source>
        <dbReference type="ARBA" id="ARBA00011073"/>
    </source>
</evidence>
<dbReference type="Proteomes" id="UP000574276">
    <property type="component" value="Unassembled WGS sequence"/>
</dbReference>
<dbReference type="PIRSF" id="PIRSF037894">
    <property type="entry name" value="Subtilisin_rel_CspABC"/>
    <property type="match status" value="1"/>
</dbReference>
<feature type="active site" description="Charge relay system" evidence="5 6">
    <location>
        <position position="496"/>
    </location>
</feature>
<dbReference type="Pfam" id="PF00082">
    <property type="entry name" value="Peptidase_S8"/>
    <property type="match status" value="2"/>
</dbReference>
<dbReference type="InterPro" id="IPR050131">
    <property type="entry name" value="Peptidase_S8_subtilisin-like"/>
</dbReference>
<reference evidence="8 9" key="1">
    <citation type="submission" date="2020-07" db="EMBL/GenBank/DDBJ databases">
        <title>Characterization and genome sequencing of isolate MD1, a novel member within the family Lachnospiraceae.</title>
        <authorList>
            <person name="Rettenmaier R."/>
            <person name="Di Bello L."/>
            <person name="Zinser C."/>
            <person name="Scheitz K."/>
            <person name="Liebl W."/>
            <person name="Zverlov V."/>
        </authorList>
    </citation>
    <scope>NUCLEOTIDE SEQUENCE [LARGE SCALE GENOMIC DNA]</scope>
    <source>
        <strain evidence="8 9">MD1</strain>
    </source>
</reference>
<evidence type="ECO:0000313" key="9">
    <source>
        <dbReference type="Proteomes" id="UP000574276"/>
    </source>
</evidence>
<dbReference type="PANTHER" id="PTHR43806:SF11">
    <property type="entry name" value="CEREVISIN-RELATED"/>
    <property type="match status" value="1"/>
</dbReference>
<proteinExistence type="inferred from homology"/>
<dbReference type="PROSITE" id="PS51892">
    <property type="entry name" value="SUBTILASE"/>
    <property type="match status" value="1"/>
</dbReference>
<name>A0A839JWM6_9FIRM</name>
<dbReference type="PANTHER" id="PTHR43806">
    <property type="entry name" value="PEPTIDASE S8"/>
    <property type="match status" value="1"/>
</dbReference>
<sequence length="566" mass="62348">MTADEKERIISNDYADLLIAYGGNLSLLQGFDNATIQIINYLHAVVHLPVAQITQETILGLGYASLPSVFGLISEASLEASGVTRLRNIPNFNLRGQGILLGIIDSGIDYTNPVFKNADNTTRILSIWDQTIQSDNVPAIANYGTEYTREQINEALQSETPLDIVPSTDEVGHGTMLAGIAGGSAVPESNFTGVAPEVDFVVVKLKPAKQNIKKFFLIPEDAICYQENDIIFGLEYLVNVALSLNRPIAICIALGTSQGAHDGRGTLSSYLSLIAEYVGFAVVVAAGNEGSARRHYFGTVDHVLGYDMVELNVGENEPGFSMELWGRTPFLFTVDIQSPSGEYIPRIVPRLDEHRQITFIFEPTIINIDYQMVESQSGDQLILMRFQNPAPGIWRFRVYGSRMFDETFHIWLPMTGFISDDTYFIRSDPYTTILSLGNAPVPLTVTAYDTVDDSLYVNASRGYSRIGDIKPELAAPGVSILAPNLEHGFNEVTGTSASAAHTTGVAAMFLEWAIVRGNQQAVNTQQMKVFMIRGAKRNLEIEYPNRDWGYGILDIYNVFDALRRGV</sequence>
<dbReference type="Gene3D" id="3.40.50.200">
    <property type="entry name" value="Peptidase S8/S53 domain"/>
    <property type="match status" value="1"/>
</dbReference>
<dbReference type="InterPro" id="IPR015500">
    <property type="entry name" value="Peptidase_S8_subtilisin-rel"/>
</dbReference>
<dbReference type="SUPFAM" id="SSF52743">
    <property type="entry name" value="Subtilisin-like"/>
    <property type="match status" value="1"/>
</dbReference>